<protein>
    <submittedName>
        <fullName evidence="1">Uncharacterized protein</fullName>
    </submittedName>
</protein>
<evidence type="ECO:0000313" key="1">
    <source>
        <dbReference type="EMBL" id="MVU76348.1"/>
    </source>
</evidence>
<name>A0A7K1UR50_9NOCA</name>
<accession>A0A7K1UR50</accession>
<dbReference type="RefSeq" id="WP_157355088.1">
    <property type="nucleotide sequence ID" value="NZ_WRPP01000001.1"/>
</dbReference>
<proteinExistence type="predicted"/>
<sequence length="50" mass="5604">MREMWCPTCDLTLPAPGSRCPSCATVQEKPASYWIRVFLVALWAAGTPQY</sequence>
<gene>
    <name evidence="1" type="ORF">GPX89_03710</name>
</gene>
<comment type="caution">
    <text evidence="1">The sequence shown here is derived from an EMBL/GenBank/DDBJ whole genome shotgun (WGS) entry which is preliminary data.</text>
</comment>
<dbReference type="Proteomes" id="UP000466794">
    <property type="component" value="Unassembled WGS sequence"/>
</dbReference>
<reference evidence="1 2" key="1">
    <citation type="submission" date="2019-12" db="EMBL/GenBank/DDBJ databases">
        <title>Nocardia sp. nov. ET3-3 isolated from soil.</title>
        <authorList>
            <person name="Kanchanasin P."/>
            <person name="Tanasupawat S."/>
            <person name="Yuki M."/>
            <person name="Kudo T."/>
        </authorList>
    </citation>
    <scope>NUCLEOTIDE SEQUENCE [LARGE SCALE GENOMIC DNA]</scope>
    <source>
        <strain evidence="1 2">ET3-3</strain>
    </source>
</reference>
<dbReference type="EMBL" id="WRPP01000001">
    <property type="protein sequence ID" value="MVU76348.1"/>
    <property type="molecule type" value="Genomic_DNA"/>
</dbReference>
<organism evidence="1 2">
    <name type="scientific">Nocardia terrae</name>
    <dbReference type="NCBI Taxonomy" id="2675851"/>
    <lineage>
        <taxon>Bacteria</taxon>
        <taxon>Bacillati</taxon>
        <taxon>Actinomycetota</taxon>
        <taxon>Actinomycetes</taxon>
        <taxon>Mycobacteriales</taxon>
        <taxon>Nocardiaceae</taxon>
        <taxon>Nocardia</taxon>
    </lineage>
</organism>
<keyword evidence="2" id="KW-1185">Reference proteome</keyword>
<dbReference type="AlphaFoldDB" id="A0A7K1UR50"/>
<evidence type="ECO:0000313" key="2">
    <source>
        <dbReference type="Proteomes" id="UP000466794"/>
    </source>
</evidence>